<keyword evidence="14" id="KW-1185">Reference proteome</keyword>
<proteinExistence type="inferred from homology"/>
<organism evidence="13 14">
    <name type="scientific">Metschnikowia bicuspidata var. bicuspidata NRRL YB-4993</name>
    <dbReference type="NCBI Taxonomy" id="869754"/>
    <lineage>
        <taxon>Eukaryota</taxon>
        <taxon>Fungi</taxon>
        <taxon>Dikarya</taxon>
        <taxon>Ascomycota</taxon>
        <taxon>Saccharomycotina</taxon>
        <taxon>Pichiomycetes</taxon>
        <taxon>Metschnikowiaceae</taxon>
        <taxon>Metschnikowia</taxon>
    </lineage>
</organism>
<evidence type="ECO:0000256" key="10">
    <source>
        <dbReference type="PROSITE-ProRule" id="PRU00221"/>
    </source>
</evidence>
<keyword evidence="6" id="KW-0677">Repeat</keyword>
<dbReference type="InterPro" id="IPR037590">
    <property type="entry name" value="WDR24"/>
</dbReference>
<dbReference type="RefSeq" id="XP_018711488.1">
    <property type="nucleotide sequence ID" value="XM_018857574.1"/>
</dbReference>
<evidence type="ECO:0000256" key="6">
    <source>
        <dbReference type="ARBA" id="ARBA00022737"/>
    </source>
</evidence>
<evidence type="ECO:0000256" key="1">
    <source>
        <dbReference type="ARBA" id="ARBA00002738"/>
    </source>
</evidence>
<dbReference type="InterPro" id="IPR001841">
    <property type="entry name" value="Znf_RING"/>
</dbReference>
<dbReference type="PROSITE" id="PS50082">
    <property type="entry name" value="WD_REPEATS_2"/>
    <property type="match status" value="2"/>
</dbReference>
<dbReference type="GO" id="GO:0005774">
    <property type="term" value="C:vacuolar membrane"/>
    <property type="evidence" value="ECO:0007669"/>
    <property type="project" value="TreeGrafter"/>
</dbReference>
<evidence type="ECO:0000256" key="4">
    <source>
        <dbReference type="ARBA" id="ARBA00022574"/>
    </source>
</evidence>
<dbReference type="STRING" id="869754.A0A1A0HAR7"/>
<dbReference type="InterPro" id="IPR015943">
    <property type="entry name" value="WD40/YVTN_repeat-like_dom_sf"/>
</dbReference>
<comment type="function">
    <text evidence="1">May be involved in a process influencing telomere capping.</text>
</comment>
<name>A0A1A0HAR7_9ASCO</name>
<dbReference type="GO" id="GO:1904263">
    <property type="term" value="P:positive regulation of TORC1 signaling"/>
    <property type="evidence" value="ECO:0007669"/>
    <property type="project" value="TreeGrafter"/>
</dbReference>
<feature type="repeat" description="WD" evidence="10">
    <location>
        <begin position="264"/>
        <end position="296"/>
    </location>
</feature>
<evidence type="ECO:0000256" key="5">
    <source>
        <dbReference type="ARBA" id="ARBA00022723"/>
    </source>
</evidence>
<dbReference type="GO" id="GO:0016239">
    <property type="term" value="P:positive regulation of macroautophagy"/>
    <property type="evidence" value="ECO:0007669"/>
    <property type="project" value="TreeGrafter"/>
</dbReference>
<feature type="region of interest" description="Disordered" evidence="11">
    <location>
        <begin position="788"/>
        <end position="839"/>
    </location>
</feature>
<dbReference type="GO" id="GO:0061700">
    <property type="term" value="C:GATOR2 complex"/>
    <property type="evidence" value="ECO:0007669"/>
    <property type="project" value="TreeGrafter"/>
</dbReference>
<accession>A0A1A0HAR7</accession>
<feature type="domain" description="RING-type" evidence="12">
    <location>
        <begin position="1011"/>
        <end position="1051"/>
    </location>
</feature>
<evidence type="ECO:0000259" key="12">
    <source>
        <dbReference type="PROSITE" id="PS50089"/>
    </source>
</evidence>
<dbReference type="PANTHER" id="PTHR46200">
    <property type="entry name" value="GATOR COMPLEX PROTEIN WDR24"/>
    <property type="match status" value="1"/>
</dbReference>
<protein>
    <recommendedName>
        <fullName evidence="3">Restriction of telomere capping protein 1</fullName>
    </recommendedName>
</protein>
<dbReference type="SMART" id="SM00320">
    <property type="entry name" value="WD40"/>
    <property type="match status" value="4"/>
</dbReference>
<dbReference type="InterPro" id="IPR036322">
    <property type="entry name" value="WD40_repeat_dom_sf"/>
</dbReference>
<keyword evidence="5" id="KW-0479">Metal-binding</keyword>
<comment type="similarity">
    <text evidence="2">Belongs to the WD repeat RTC1 family.</text>
</comment>
<evidence type="ECO:0000256" key="3">
    <source>
        <dbReference type="ARBA" id="ARBA00015098"/>
    </source>
</evidence>
<gene>
    <name evidence="13" type="ORF">METBIDRAFT_42681</name>
</gene>
<dbReference type="SUPFAM" id="SSF50978">
    <property type="entry name" value="WD40 repeat-like"/>
    <property type="match status" value="1"/>
</dbReference>
<dbReference type="PROSITE" id="PS50089">
    <property type="entry name" value="ZF_RING_2"/>
    <property type="match status" value="1"/>
</dbReference>
<keyword evidence="7 9" id="KW-0863">Zinc-finger</keyword>
<dbReference type="InterPro" id="IPR019775">
    <property type="entry name" value="WD40_repeat_CS"/>
</dbReference>
<dbReference type="InterPro" id="IPR001680">
    <property type="entry name" value="WD40_rpt"/>
</dbReference>
<dbReference type="GO" id="GO:0008270">
    <property type="term" value="F:zinc ion binding"/>
    <property type="evidence" value="ECO:0007669"/>
    <property type="project" value="UniProtKB-KW"/>
</dbReference>
<reference evidence="13 14" key="1">
    <citation type="submission" date="2016-05" db="EMBL/GenBank/DDBJ databases">
        <title>Comparative genomics of biotechnologically important yeasts.</title>
        <authorList>
            <consortium name="DOE Joint Genome Institute"/>
            <person name="Riley R."/>
            <person name="Haridas S."/>
            <person name="Wolfe K.H."/>
            <person name="Lopes M.R."/>
            <person name="Hittinger C.T."/>
            <person name="Goker M."/>
            <person name="Salamov A."/>
            <person name="Wisecaver J."/>
            <person name="Long T.M."/>
            <person name="Aerts A.L."/>
            <person name="Barry K."/>
            <person name="Choi C."/>
            <person name="Clum A."/>
            <person name="Coughlan A.Y."/>
            <person name="Deshpande S."/>
            <person name="Douglass A.P."/>
            <person name="Hanson S.J."/>
            <person name="Klenk H.-P."/>
            <person name="LaButti K."/>
            <person name="Lapidus A."/>
            <person name="Lindquist E."/>
            <person name="Lipzen A."/>
            <person name="Meier-kolthoff J.P."/>
            <person name="Ohm R.A."/>
            <person name="Otillar R.P."/>
            <person name="Pangilinan J."/>
            <person name="Peng Y."/>
            <person name="Rokas A."/>
            <person name="Rosa C.A."/>
            <person name="Scheuner C."/>
            <person name="Sibirny A.A."/>
            <person name="Slot J.C."/>
            <person name="Stielow J.B."/>
            <person name="Sun H."/>
            <person name="Kurtzman C.P."/>
            <person name="Blackwell M."/>
            <person name="Grigoriev I.V."/>
            <person name="Jeffries T.W."/>
        </authorList>
    </citation>
    <scope>NUCLEOTIDE SEQUENCE [LARGE SCALE GENOMIC DNA]</scope>
    <source>
        <strain evidence="13 14">NRRL YB-4993</strain>
    </source>
</reference>
<dbReference type="PANTHER" id="PTHR46200:SF1">
    <property type="entry name" value="GATOR COMPLEX PROTEIN WDR24"/>
    <property type="match status" value="1"/>
</dbReference>
<feature type="compositionally biased region" description="Polar residues" evidence="11">
    <location>
        <begin position="809"/>
        <end position="822"/>
    </location>
</feature>
<sequence>MSTSSPGLSQLSLARFASNIYGSLNERPALRVPGKPRLLPPRKLSYACDREITCVTQLDHPLARLGPPLHDAAAAPAHHVVIGGKNYLKLLALDAAQTAIVADFSLVDTHALLLLLRLHASLRLFNVNTIKTKNDLVACGLTSGTVHVYQLAGNGRARLLHRLDDHKRVVNSLDFVEHEHVLFSGSQDGSVRLWDLRAYGPKPVAKLMASQHADPVRSCQFSPHARVRGKMAVLSVHDSGALCKFDLRYPAASAAGLTLPERKWTFHTGPALSLHIHPELEYVLTGGRDRRICLWNYGDAAPHSAAPDTSLNTYGPVMKLRWNETPSAEHAPPGPLDMHDDWRPDRQALQSYDFACLYLNDDPSITVFNLARKYIPKEIVNTLSRKPFQNFVWARSTPGTRRLWTITKSNVFVSYDLNSPEETAQNILRPLETLPAVATSWTPGASGLSVVSQDTDDFDMLIPVGNDTPTEPLERPASEDFRGEEDRYFEHQASPASFESSILPNRGLQSSHPSTPTFFYQKNTTMSPKERPLLLRLSTQHSQPVFASSLGLQRSNLTDLSMAPASLRPSLNRNPSQTTVESVSLGGTVYQPVLSYGSHHGSAAKPQFSSSPSPYLVSMSLPLPSADDAVFATLANDYLTDIPDAFTLSFVCQINARVAASVQRFRDCQTWRMIAVALEQDESKSPGPPAMAAGAFAPETEAARDHTSLDVLSRSPQEEKSISSDLGNVVGSYNSNSTLTTNYGNHTTPRSAPIYCKGPNNRTLGSSRDLDDENLHILTNASASLSSSAFSAGTDNTPGSHLQGLSLGSRDSQAGSWQSLGSKNFPKPARNIAPHSEQRLTLDRVEESSIKSKEVLPSQLTKAMSRYGKEDSLFRPWHAVNIIKKSLEYALAQGDLVMSATLILLFHGHFQQNHTEDILGKNECLEVLGLYIESLRSKQLYTIAVQVVKDSPMALKESLSAYAVKEVEMRFYCCWCKTLLTNESSKEKYGVDNERFGFWYCDACSRKQLNCVYCNEPCKGLTLVESLQCGHRGHFGCLQEWHLEEGNVECPGGCD</sequence>
<evidence type="ECO:0000256" key="7">
    <source>
        <dbReference type="ARBA" id="ARBA00022771"/>
    </source>
</evidence>
<dbReference type="Gene3D" id="2.130.10.10">
    <property type="entry name" value="YVTN repeat-like/Quinoprotein amine dehydrogenase"/>
    <property type="match status" value="1"/>
</dbReference>
<evidence type="ECO:0000256" key="11">
    <source>
        <dbReference type="SAM" id="MobiDB-lite"/>
    </source>
</evidence>
<dbReference type="Pfam" id="PF00400">
    <property type="entry name" value="WD40"/>
    <property type="match status" value="2"/>
</dbReference>
<evidence type="ECO:0000256" key="2">
    <source>
        <dbReference type="ARBA" id="ARBA00008863"/>
    </source>
</evidence>
<evidence type="ECO:0000313" key="13">
    <source>
        <dbReference type="EMBL" id="OBA20978.1"/>
    </source>
</evidence>
<keyword evidence="4 10" id="KW-0853">WD repeat</keyword>
<dbReference type="OrthoDB" id="60955at2759"/>
<dbReference type="PROSITE" id="PS00678">
    <property type="entry name" value="WD_REPEATS_1"/>
    <property type="match status" value="1"/>
</dbReference>
<dbReference type="GO" id="GO:0005829">
    <property type="term" value="C:cytosol"/>
    <property type="evidence" value="ECO:0007669"/>
    <property type="project" value="TreeGrafter"/>
</dbReference>
<dbReference type="AlphaFoldDB" id="A0A1A0HAR7"/>
<keyword evidence="8" id="KW-0862">Zinc</keyword>
<dbReference type="EMBL" id="LXTC01000003">
    <property type="protein sequence ID" value="OBA20978.1"/>
    <property type="molecule type" value="Genomic_DNA"/>
</dbReference>
<dbReference type="PROSITE" id="PS50294">
    <property type="entry name" value="WD_REPEATS_REGION"/>
    <property type="match status" value="1"/>
</dbReference>
<dbReference type="Proteomes" id="UP000092555">
    <property type="component" value="Unassembled WGS sequence"/>
</dbReference>
<dbReference type="GeneID" id="30030550"/>
<feature type="repeat" description="WD" evidence="10">
    <location>
        <begin position="163"/>
        <end position="197"/>
    </location>
</feature>
<evidence type="ECO:0000313" key="14">
    <source>
        <dbReference type="Proteomes" id="UP000092555"/>
    </source>
</evidence>
<comment type="caution">
    <text evidence="13">The sequence shown here is derived from an EMBL/GenBank/DDBJ whole genome shotgun (WGS) entry which is preliminary data.</text>
</comment>
<evidence type="ECO:0000256" key="8">
    <source>
        <dbReference type="ARBA" id="ARBA00022833"/>
    </source>
</evidence>
<evidence type="ECO:0000256" key="9">
    <source>
        <dbReference type="PROSITE-ProRule" id="PRU00175"/>
    </source>
</evidence>